<dbReference type="Pfam" id="PF01384">
    <property type="entry name" value="PHO4"/>
    <property type="match status" value="1"/>
</dbReference>
<accession>A0A1G2B9H9</accession>
<dbReference type="AlphaFoldDB" id="A0A1G2B9H9"/>
<name>A0A1G2B9H9_9BACT</name>
<organism evidence="7 8">
    <name type="scientific">Candidatus Kerfeldbacteria bacterium RIFCSPHIGHO2_12_FULL_48_17</name>
    <dbReference type="NCBI Taxonomy" id="1798542"/>
    <lineage>
        <taxon>Bacteria</taxon>
        <taxon>Candidatus Kerfeldiibacteriota</taxon>
    </lineage>
</organism>
<evidence type="ECO:0000256" key="1">
    <source>
        <dbReference type="ARBA" id="ARBA00004141"/>
    </source>
</evidence>
<feature type="transmembrane region" description="Helical" evidence="6">
    <location>
        <begin position="136"/>
        <end position="159"/>
    </location>
</feature>
<dbReference type="PANTHER" id="PTHR11101">
    <property type="entry name" value="PHOSPHATE TRANSPORTER"/>
    <property type="match status" value="1"/>
</dbReference>
<dbReference type="GO" id="GO:0016020">
    <property type="term" value="C:membrane"/>
    <property type="evidence" value="ECO:0007669"/>
    <property type="project" value="UniProtKB-SubCell"/>
</dbReference>
<evidence type="ECO:0000256" key="5">
    <source>
        <dbReference type="ARBA" id="ARBA00023136"/>
    </source>
</evidence>
<dbReference type="GO" id="GO:0005315">
    <property type="term" value="F:phosphate transmembrane transporter activity"/>
    <property type="evidence" value="ECO:0007669"/>
    <property type="project" value="InterPro"/>
</dbReference>
<feature type="transmembrane region" description="Helical" evidence="6">
    <location>
        <begin position="253"/>
        <end position="274"/>
    </location>
</feature>
<gene>
    <name evidence="7" type="ORF">A3F54_04255</name>
</gene>
<dbReference type="Proteomes" id="UP000176952">
    <property type="component" value="Unassembled WGS sequence"/>
</dbReference>
<evidence type="ECO:0000256" key="3">
    <source>
        <dbReference type="ARBA" id="ARBA00022692"/>
    </source>
</evidence>
<evidence type="ECO:0000313" key="7">
    <source>
        <dbReference type="EMBL" id="OGY84930.1"/>
    </source>
</evidence>
<comment type="subcellular location">
    <subcellularLocation>
        <location evidence="1">Membrane</location>
        <topology evidence="1">Multi-pass membrane protein</topology>
    </subcellularLocation>
</comment>
<keyword evidence="2" id="KW-0813">Transport</keyword>
<keyword evidence="4 6" id="KW-1133">Transmembrane helix</keyword>
<feature type="transmembrane region" description="Helical" evidence="6">
    <location>
        <begin position="309"/>
        <end position="332"/>
    </location>
</feature>
<dbReference type="STRING" id="1798542.A3F54_04255"/>
<evidence type="ECO:0000256" key="2">
    <source>
        <dbReference type="ARBA" id="ARBA00022448"/>
    </source>
</evidence>
<evidence type="ECO:0000313" key="8">
    <source>
        <dbReference type="Proteomes" id="UP000176952"/>
    </source>
</evidence>
<dbReference type="EMBL" id="MHKD01000009">
    <property type="protein sequence ID" value="OGY84930.1"/>
    <property type="molecule type" value="Genomic_DNA"/>
</dbReference>
<comment type="caution">
    <text evidence="7">The sequence shown here is derived from an EMBL/GenBank/DDBJ whole genome shotgun (WGS) entry which is preliminary data.</text>
</comment>
<feature type="transmembrane region" description="Helical" evidence="6">
    <location>
        <begin position="42"/>
        <end position="61"/>
    </location>
</feature>
<sequence length="337" mass="35489">MGFFAVLGLIIVLLIVLVAELVNGWTDAPNAITSVVVTRVLSLRQAIIMAAVGNVIGAMFFGEKVAQTIGKEIVDASAINLETVFSAMVALILWSSFAATRGVPTSESHGLVAGLTGGALYVGGADLLLVGGWIKVGIGLVVPIFLAGVLAYVLATLVIKTCATRNPARCKRFFSTVQIFTAAGMAWAHGMNDGMKFIGVFSLAWHLGGMTPEVIIAPWIIVLCAFVMGVGTWFGGATIIYKTGCQMTTLENWQGCSAELAGAIAIVLATMFGIPLSTTHSANMAIMGAGRARGAHALNWGVVWELVRAWLLTFAVCPVLAFLVAMISDNLLNLLFR</sequence>
<keyword evidence="3 6" id="KW-0812">Transmembrane</keyword>
<feature type="transmembrane region" description="Helical" evidence="6">
    <location>
        <begin position="109"/>
        <end position="129"/>
    </location>
</feature>
<feature type="transmembrane region" description="Helical" evidence="6">
    <location>
        <begin position="73"/>
        <end position="97"/>
    </location>
</feature>
<proteinExistence type="predicted"/>
<dbReference type="InterPro" id="IPR001204">
    <property type="entry name" value="Phos_transporter"/>
</dbReference>
<reference evidence="7 8" key="1">
    <citation type="journal article" date="2016" name="Nat. Commun.">
        <title>Thousands of microbial genomes shed light on interconnected biogeochemical processes in an aquifer system.</title>
        <authorList>
            <person name="Anantharaman K."/>
            <person name="Brown C.T."/>
            <person name="Hug L.A."/>
            <person name="Sharon I."/>
            <person name="Castelle C.J."/>
            <person name="Probst A.J."/>
            <person name="Thomas B.C."/>
            <person name="Singh A."/>
            <person name="Wilkins M.J."/>
            <person name="Karaoz U."/>
            <person name="Brodie E.L."/>
            <person name="Williams K.H."/>
            <person name="Hubbard S.S."/>
            <person name="Banfield J.F."/>
        </authorList>
    </citation>
    <scope>NUCLEOTIDE SEQUENCE [LARGE SCALE GENOMIC DNA]</scope>
</reference>
<dbReference type="PANTHER" id="PTHR11101:SF80">
    <property type="entry name" value="PHOSPHATE TRANSPORTER"/>
    <property type="match status" value="1"/>
</dbReference>
<protein>
    <recommendedName>
        <fullName evidence="9">Inorganic phosphate transporter</fullName>
    </recommendedName>
</protein>
<keyword evidence="5 6" id="KW-0472">Membrane</keyword>
<evidence type="ECO:0000256" key="4">
    <source>
        <dbReference type="ARBA" id="ARBA00022989"/>
    </source>
</evidence>
<evidence type="ECO:0000256" key="6">
    <source>
        <dbReference type="SAM" id="Phobius"/>
    </source>
</evidence>
<dbReference type="GO" id="GO:0035435">
    <property type="term" value="P:phosphate ion transmembrane transport"/>
    <property type="evidence" value="ECO:0007669"/>
    <property type="project" value="TreeGrafter"/>
</dbReference>
<evidence type="ECO:0008006" key="9">
    <source>
        <dbReference type="Google" id="ProtNLM"/>
    </source>
</evidence>
<feature type="transmembrane region" description="Helical" evidence="6">
    <location>
        <begin position="216"/>
        <end position="241"/>
    </location>
</feature>